<evidence type="ECO:0000256" key="1">
    <source>
        <dbReference type="ARBA" id="ARBA00023002"/>
    </source>
</evidence>
<feature type="region of interest" description="Disordered" evidence="3">
    <location>
        <begin position="60"/>
        <end position="94"/>
    </location>
</feature>
<dbReference type="PANTHER" id="PTHR10696:SF56">
    <property type="entry name" value="TAUD_TFDA-LIKE DOMAIN-CONTAINING PROTEIN"/>
    <property type="match status" value="1"/>
</dbReference>
<comment type="caution">
    <text evidence="5">The sequence shown here is derived from an EMBL/GenBank/DDBJ whole genome shotgun (WGS) entry which is preliminary data.</text>
</comment>
<sequence length="493" mass="54815">LHILFHRRWIVMHGLNHYKTYKNATAYHHGRLFRRINTIRAGPHTDVNDTLHGLLCANATSPTNAGPLRESDRASSSDLLSSLPPPRTGRSAWRGPDMVARRSEWELHLSPAEIAEVEAAVAALIQQAEQEVAAAAAGAQQQEEVRQEEQQQQPLEQRWWCGQVAEVVSPAVVAAVQRRLVALRPEQFPLPTLGPRLQALRSHLLHGPGFALLRRLPVERYSPLQCAASFLGLGAHLGSPRSQNARGHLLGHVADLGASSAANPHVRIYQTCERQTFHTDSCDVVGLLCLREARQGGDSLLVSADTLFNELRSACPQLLARLLAPMPHDRRGEVPAGERPFFEIPVFSWHADQLTVFYQRQYFDSAQRFPEARRLTEEDVAALNALDALADDPRLHLRMRLAPGDMQWVHNHNMLHDRTAFTEGGGEEEEEQAEQQREPGRCGRHLLRLWLAVPGARELPPAFAARYGSLTVGDRGGIVVPGLVDFQVPLLPE</sequence>
<dbReference type="Pfam" id="PF02668">
    <property type="entry name" value="TauD"/>
    <property type="match status" value="1"/>
</dbReference>
<dbReference type="GO" id="GO:0016491">
    <property type="term" value="F:oxidoreductase activity"/>
    <property type="evidence" value="ECO:0007669"/>
    <property type="project" value="UniProtKB-KW"/>
</dbReference>
<dbReference type="InterPro" id="IPR042098">
    <property type="entry name" value="TauD-like_sf"/>
</dbReference>
<evidence type="ECO:0000256" key="3">
    <source>
        <dbReference type="SAM" id="MobiDB-lite"/>
    </source>
</evidence>
<keyword evidence="2" id="KW-0045">Antibiotic biosynthesis</keyword>
<dbReference type="Gene3D" id="3.60.130.10">
    <property type="entry name" value="Clavaminate synthase-like"/>
    <property type="match status" value="1"/>
</dbReference>
<reference evidence="5 6" key="1">
    <citation type="journal article" date="2021" name="Sci. Rep.">
        <title>Genome sequencing of the multicellular alga Astrephomene provides insights into convergent evolution of germ-soma differentiation.</title>
        <authorList>
            <person name="Yamashita S."/>
            <person name="Yamamoto K."/>
            <person name="Matsuzaki R."/>
            <person name="Suzuki S."/>
            <person name="Yamaguchi H."/>
            <person name="Hirooka S."/>
            <person name="Minakuchi Y."/>
            <person name="Miyagishima S."/>
            <person name="Kawachi M."/>
            <person name="Toyoda A."/>
            <person name="Nozaki H."/>
        </authorList>
    </citation>
    <scope>NUCLEOTIDE SEQUENCE [LARGE SCALE GENOMIC DNA]</scope>
    <source>
        <strain evidence="5 6">NIES-4017</strain>
    </source>
</reference>
<dbReference type="AlphaFoldDB" id="A0AAD3E1C0"/>
<keyword evidence="6" id="KW-1185">Reference proteome</keyword>
<name>A0AAD3E1C0_9CHLO</name>
<evidence type="ECO:0000313" key="6">
    <source>
        <dbReference type="Proteomes" id="UP001054857"/>
    </source>
</evidence>
<dbReference type="SUPFAM" id="SSF51197">
    <property type="entry name" value="Clavaminate synthase-like"/>
    <property type="match status" value="1"/>
</dbReference>
<dbReference type="InterPro" id="IPR050411">
    <property type="entry name" value="AlphaKG_dependent_hydroxylases"/>
</dbReference>
<protein>
    <recommendedName>
        <fullName evidence="4">TauD/TfdA-like domain-containing protein</fullName>
    </recommendedName>
</protein>
<dbReference type="EMBL" id="BMAR01000045">
    <property type="protein sequence ID" value="GFR51077.1"/>
    <property type="molecule type" value="Genomic_DNA"/>
</dbReference>
<dbReference type="PANTHER" id="PTHR10696">
    <property type="entry name" value="GAMMA-BUTYROBETAINE HYDROXYLASE-RELATED"/>
    <property type="match status" value="1"/>
</dbReference>
<accession>A0AAD3E1C0</accession>
<evidence type="ECO:0000259" key="4">
    <source>
        <dbReference type="Pfam" id="PF02668"/>
    </source>
</evidence>
<gene>
    <name evidence="5" type="ORF">Agub_g13403</name>
</gene>
<dbReference type="GO" id="GO:0017000">
    <property type="term" value="P:antibiotic biosynthetic process"/>
    <property type="evidence" value="ECO:0007669"/>
    <property type="project" value="UniProtKB-KW"/>
</dbReference>
<evidence type="ECO:0000256" key="2">
    <source>
        <dbReference type="ARBA" id="ARBA00023194"/>
    </source>
</evidence>
<keyword evidence="1" id="KW-0560">Oxidoreductase</keyword>
<feature type="domain" description="TauD/TfdA-like" evidence="4">
    <location>
        <begin position="183"/>
        <end position="425"/>
    </location>
</feature>
<dbReference type="Proteomes" id="UP001054857">
    <property type="component" value="Unassembled WGS sequence"/>
</dbReference>
<proteinExistence type="predicted"/>
<organism evidence="5 6">
    <name type="scientific">Astrephomene gubernaculifera</name>
    <dbReference type="NCBI Taxonomy" id="47775"/>
    <lineage>
        <taxon>Eukaryota</taxon>
        <taxon>Viridiplantae</taxon>
        <taxon>Chlorophyta</taxon>
        <taxon>core chlorophytes</taxon>
        <taxon>Chlorophyceae</taxon>
        <taxon>CS clade</taxon>
        <taxon>Chlamydomonadales</taxon>
        <taxon>Astrephomenaceae</taxon>
        <taxon>Astrephomene</taxon>
    </lineage>
</organism>
<evidence type="ECO:0000313" key="5">
    <source>
        <dbReference type="EMBL" id="GFR51077.1"/>
    </source>
</evidence>
<feature type="non-terminal residue" evidence="5">
    <location>
        <position position="493"/>
    </location>
</feature>
<dbReference type="InterPro" id="IPR003819">
    <property type="entry name" value="TauD/TfdA-like"/>
</dbReference>